<dbReference type="GeneID" id="63674596"/>
<accession>A0A0C2IRS8</accession>
<organism evidence="2 3">
    <name type="scientific">Sporothrix brasiliensis 5110</name>
    <dbReference type="NCBI Taxonomy" id="1398154"/>
    <lineage>
        <taxon>Eukaryota</taxon>
        <taxon>Fungi</taxon>
        <taxon>Dikarya</taxon>
        <taxon>Ascomycota</taxon>
        <taxon>Pezizomycotina</taxon>
        <taxon>Sordariomycetes</taxon>
        <taxon>Sordariomycetidae</taxon>
        <taxon>Ophiostomatales</taxon>
        <taxon>Ophiostomataceae</taxon>
        <taxon>Sporothrix</taxon>
    </lineage>
</organism>
<feature type="compositionally biased region" description="Low complexity" evidence="1">
    <location>
        <begin position="24"/>
        <end position="43"/>
    </location>
</feature>
<feature type="region of interest" description="Disordered" evidence="1">
    <location>
        <begin position="291"/>
        <end position="316"/>
    </location>
</feature>
<proteinExistence type="predicted"/>
<dbReference type="OrthoDB" id="4922377at2759"/>
<evidence type="ECO:0000313" key="2">
    <source>
        <dbReference type="EMBL" id="KIH91736.1"/>
    </source>
</evidence>
<sequence>METIEQLKKELEEQRRRTEEAEARAQQQEARAQQQEARAQQQEARARDEQQQREAAEARARQQEARALAEQRQREAAEARAQQQEARALAEQREREKAEKAVALTDFHTFLSLCHNNLYEHLVIQEDPALSATGVFTNVDSKYYPLCLKPWADFPSLHDRCQTRLDSLFKDKHVFPAVVGFQTMNDILAMEEPLADENDVRMLHFTLVESCARRVLVQYLKECEAALSSTNDTSQYDDGKVSEGNDNSALPIRVYFSNAPHGILLDEPQNSDESQNSDTTPAYMPAMLEAQSRDAEARGRSTGDGPPPVKRKSSPVRKFHPDQWFMRVNSDGSIVPVFVVEYKAAHKLRGSTLKLALSDAVREPQGLFTTAIREQRSNKIFQGDKHLEARRKAEKATARVIAQAFHYMVEFGLCYSYVASGEALILLYLDAADVRTLYYHLALPRDEVTSGGAADHVRHSAVAMVSTMALLALAEPVLSQRWKKEAVHMLKRWPYPYDEMHLLDESSEEEEACVLGLRDGGPLDRDCPNVQLHPTKDGCHTLTAVQFCNRLREQLADNLDENCDALDKYGKFGAIGMLFRLTLQGYGYCVVAKGVQRVHAPRLEQETAIYDHLQEQQGTLVPVCLGVIHLVDVYRTSVGAHVSHMMVISYAGEPIGSKTAGPLPDNIGSLEYNAWVRLRQLGVEHGDERGPNLLWNAPLQRLMCIDFEWSKIINRKRKYGMETHPAQDPPNAGWQWSIPSESLSRETRRSVLI</sequence>
<gene>
    <name evidence="2" type="ORF">SPBR_01364</name>
</gene>
<feature type="compositionally biased region" description="Basic and acidic residues" evidence="1">
    <location>
        <begin position="291"/>
        <end position="301"/>
    </location>
</feature>
<dbReference type="Proteomes" id="UP000031575">
    <property type="component" value="Unassembled WGS sequence"/>
</dbReference>
<reference evidence="2 3" key="1">
    <citation type="journal article" date="2014" name="BMC Genomics">
        <title>Comparative genomics of the major fungal agents of human and animal Sporotrichosis: Sporothrix schenckii and Sporothrix brasiliensis.</title>
        <authorList>
            <person name="Teixeira M.M."/>
            <person name="de Almeida L.G."/>
            <person name="Kubitschek-Barreira P."/>
            <person name="Alves F.L."/>
            <person name="Kioshima E.S."/>
            <person name="Abadio A.K."/>
            <person name="Fernandes L."/>
            <person name="Derengowski L.S."/>
            <person name="Ferreira K.S."/>
            <person name="Souza R.C."/>
            <person name="Ruiz J.C."/>
            <person name="de Andrade N.C."/>
            <person name="Paes H.C."/>
            <person name="Nicola A.M."/>
            <person name="Albuquerque P."/>
            <person name="Gerber A.L."/>
            <person name="Martins V.P."/>
            <person name="Peconick L.D."/>
            <person name="Neto A.V."/>
            <person name="Chaucanez C.B."/>
            <person name="Silva P.A."/>
            <person name="Cunha O.L."/>
            <person name="de Oliveira F.F."/>
            <person name="dos Santos T.C."/>
            <person name="Barros A.L."/>
            <person name="Soares M.A."/>
            <person name="de Oliveira L.M."/>
            <person name="Marini M.M."/>
            <person name="Villalobos-Duno H."/>
            <person name="Cunha M.M."/>
            <person name="de Hoog S."/>
            <person name="da Silveira J.F."/>
            <person name="Henrissat B."/>
            <person name="Nino-Vega G.A."/>
            <person name="Cisalpino P.S."/>
            <person name="Mora-Montes H.M."/>
            <person name="Almeida S.R."/>
            <person name="Stajich J.E."/>
            <person name="Lopes-Bezerra L.M."/>
            <person name="Vasconcelos A.T."/>
            <person name="Felipe M.S."/>
        </authorList>
    </citation>
    <scope>NUCLEOTIDE SEQUENCE [LARGE SCALE GENOMIC DNA]</scope>
    <source>
        <strain evidence="2 3">5110</strain>
    </source>
</reference>
<protein>
    <recommendedName>
        <fullName evidence="4">Metalloprotease m41 ftsh</fullName>
    </recommendedName>
</protein>
<comment type="caution">
    <text evidence="2">The sequence shown here is derived from an EMBL/GenBank/DDBJ whole genome shotgun (WGS) entry which is preliminary data.</text>
</comment>
<dbReference type="AlphaFoldDB" id="A0A0C2IRS8"/>
<feature type="compositionally biased region" description="Basic and acidic residues" evidence="1">
    <location>
        <begin position="44"/>
        <end position="78"/>
    </location>
</feature>
<feature type="region of interest" description="Disordered" evidence="1">
    <location>
        <begin position="1"/>
        <end position="93"/>
    </location>
</feature>
<dbReference type="HOGENOM" id="CLU_010672_2_0_1"/>
<name>A0A0C2IRS8_9PEZI</name>
<feature type="compositionally biased region" description="Basic and acidic residues" evidence="1">
    <location>
        <begin position="1"/>
        <end position="23"/>
    </location>
</feature>
<dbReference type="VEuPathDB" id="FungiDB:SPBR_01364"/>
<keyword evidence="3" id="KW-1185">Reference proteome</keyword>
<evidence type="ECO:0000313" key="3">
    <source>
        <dbReference type="Proteomes" id="UP000031575"/>
    </source>
</evidence>
<dbReference type="EMBL" id="AWTV01000007">
    <property type="protein sequence ID" value="KIH91736.1"/>
    <property type="molecule type" value="Genomic_DNA"/>
</dbReference>
<evidence type="ECO:0000256" key="1">
    <source>
        <dbReference type="SAM" id="MobiDB-lite"/>
    </source>
</evidence>
<dbReference type="RefSeq" id="XP_040619746.1">
    <property type="nucleotide sequence ID" value="XM_040759675.1"/>
</dbReference>
<evidence type="ECO:0008006" key="4">
    <source>
        <dbReference type="Google" id="ProtNLM"/>
    </source>
</evidence>